<dbReference type="InterPro" id="IPR004299">
    <property type="entry name" value="MBOAT_fam"/>
</dbReference>
<comment type="subcellular location">
    <subcellularLocation>
        <location evidence="1">Cell membrane</location>
        <topology evidence="1">Multi-pass membrane protein</topology>
    </subcellularLocation>
</comment>
<feature type="transmembrane region" description="Helical" evidence="14">
    <location>
        <begin position="183"/>
        <end position="200"/>
    </location>
</feature>
<evidence type="ECO:0000256" key="2">
    <source>
        <dbReference type="ARBA" id="ARBA00005182"/>
    </source>
</evidence>
<dbReference type="Proteomes" id="UP000229498">
    <property type="component" value="Unassembled WGS sequence"/>
</dbReference>
<sequence>MIFSSDLFLFAFLPLALIGVVLSRRLFGAQLYWIVAVSLFFYGFWKPVYLPLIVASILVNFALGRAIERTRSKGLTAFGVALNLAALAWFKYANFIEENIEWLSGADIPLPEIVLPLAISFFTFQQISYLVDARNGRTHHHDFIQYAAFVSFFPQLIAGPILQQKRTMQEFAAPKAFRITAEGFSWGLMIFIGGMAKKLLIADPMGTVATPLFDQALTQPLALEQAWTAALAYSFQLYFDFSGYSDMAIGIGLMVSIRLPFNFNSPYRAVSIADFWRRWHITLSSFLRDYLYVPLGGNRIGPWRTYLNLFIVMLLGGIWHGAGWTFIIWGAMHGSCLLLHRAWGDAVRPRLPEMPALRPLGLAAGWMLTMVFVVAAWVVFRADNLTAAIHVWQGMTGLHGLDIPVAGADFLAGWRWQTFAALTLFCLALPNLPQVAGMVEPGGALRRLAAHLYRPHLVGMLLAFAAFAACFAMLRANSAVVPEFLYWDF</sequence>
<comment type="similarity">
    <text evidence="3 13">Belongs to the membrane-bound acyltransferase family.</text>
</comment>
<dbReference type="PIRSF" id="PIRSF500217">
    <property type="entry name" value="AlgI"/>
    <property type="match status" value="1"/>
</dbReference>
<name>A0A2M9FZ21_9PROT</name>
<evidence type="ECO:0000256" key="10">
    <source>
        <dbReference type="ARBA" id="ARBA00023136"/>
    </source>
</evidence>
<evidence type="ECO:0000256" key="4">
    <source>
        <dbReference type="ARBA" id="ARBA00016084"/>
    </source>
</evidence>
<evidence type="ECO:0000256" key="5">
    <source>
        <dbReference type="ARBA" id="ARBA00022475"/>
    </source>
</evidence>
<evidence type="ECO:0000256" key="6">
    <source>
        <dbReference type="ARBA" id="ARBA00022679"/>
    </source>
</evidence>
<evidence type="ECO:0000256" key="12">
    <source>
        <dbReference type="ARBA" id="ARBA00031030"/>
    </source>
</evidence>
<evidence type="ECO:0000256" key="13">
    <source>
        <dbReference type="PIRNR" id="PIRNR016636"/>
    </source>
</evidence>
<dbReference type="EMBL" id="PHIG01000039">
    <property type="protein sequence ID" value="PJK28694.1"/>
    <property type="molecule type" value="Genomic_DNA"/>
</dbReference>
<dbReference type="GO" id="GO:0016746">
    <property type="term" value="F:acyltransferase activity"/>
    <property type="evidence" value="ECO:0007669"/>
    <property type="project" value="UniProtKB-KW"/>
</dbReference>
<evidence type="ECO:0000313" key="15">
    <source>
        <dbReference type="EMBL" id="PJK28694.1"/>
    </source>
</evidence>
<evidence type="ECO:0000313" key="16">
    <source>
        <dbReference type="Proteomes" id="UP000229498"/>
    </source>
</evidence>
<proteinExistence type="inferred from homology"/>
<feature type="transmembrane region" description="Helical" evidence="14">
    <location>
        <begin position="306"/>
        <end position="329"/>
    </location>
</feature>
<gene>
    <name evidence="15" type="ORF">CVT23_15240</name>
</gene>
<reference evidence="15 16" key="1">
    <citation type="submission" date="2017-11" db="EMBL/GenBank/DDBJ databases">
        <title>Draft genome sequence of Rhizobiales bacterium SY3-13.</title>
        <authorList>
            <person name="Sun C."/>
        </authorList>
    </citation>
    <scope>NUCLEOTIDE SEQUENCE [LARGE SCALE GENOMIC DNA]</scope>
    <source>
        <strain evidence="15 16">SY3-13</strain>
    </source>
</reference>
<keyword evidence="11 13" id="KW-0012">Acyltransferase</keyword>
<organism evidence="15 16">
    <name type="scientific">Minwuia thermotolerans</name>
    <dbReference type="NCBI Taxonomy" id="2056226"/>
    <lineage>
        <taxon>Bacteria</taxon>
        <taxon>Pseudomonadati</taxon>
        <taxon>Pseudomonadota</taxon>
        <taxon>Alphaproteobacteria</taxon>
        <taxon>Minwuiales</taxon>
        <taxon>Minwuiaceae</taxon>
        <taxon>Minwuia</taxon>
    </lineage>
</organism>
<feature type="transmembrane region" description="Helical" evidence="14">
    <location>
        <begin position="75"/>
        <end position="93"/>
    </location>
</feature>
<dbReference type="GO" id="GO:0005886">
    <property type="term" value="C:plasma membrane"/>
    <property type="evidence" value="ECO:0007669"/>
    <property type="project" value="UniProtKB-SubCell"/>
</dbReference>
<dbReference type="InterPro" id="IPR024194">
    <property type="entry name" value="Ac/AlaTfrase_AlgI/DltB"/>
</dbReference>
<feature type="transmembrane region" description="Helical" evidence="14">
    <location>
        <begin position="113"/>
        <end position="131"/>
    </location>
</feature>
<evidence type="ECO:0000256" key="8">
    <source>
        <dbReference type="ARBA" id="ARBA00022841"/>
    </source>
</evidence>
<dbReference type="AlphaFoldDB" id="A0A2M9FZ21"/>
<dbReference type="PANTHER" id="PTHR13285">
    <property type="entry name" value="ACYLTRANSFERASE"/>
    <property type="match status" value="1"/>
</dbReference>
<keyword evidence="10 13" id="KW-0472">Membrane</keyword>
<comment type="pathway">
    <text evidence="2">Glycan biosynthesis; alginate biosynthesis.</text>
</comment>
<dbReference type="RefSeq" id="WP_109792346.1">
    <property type="nucleotide sequence ID" value="NZ_PHIG01000039.1"/>
</dbReference>
<evidence type="ECO:0000256" key="1">
    <source>
        <dbReference type="ARBA" id="ARBA00004651"/>
    </source>
</evidence>
<evidence type="ECO:0000256" key="9">
    <source>
        <dbReference type="ARBA" id="ARBA00022989"/>
    </source>
</evidence>
<dbReference type="GO" id="GO:0042121">
    <property type="term" value="P:alginic acid biosynthetic process"/>
    <property type="evidence" value="ECO:0007669"/>
    <property type="project" value="UniProtKB-KW"/>
</dbReference>
<dbReference type="OrthoDB" id="139172at2"/>
<protein>
    <recommendedName>
        <fullName evidence="4">Probable alginate O-acetylase AlgI</fullName>
    </recommendedName>
    <alternativeName>
        <fullName evidence="12">Alginate biosynthesis protein AlgI</fullName>
    </alternativeName>
</protein>
<dbReference type="PANTHER" id="PTHR13285:SF23">
    <property type="entry name" value="TEICHOIC ACID D-ALANYLTRANSFERASE"/>
    <property type="match status" value="1"/>
</dbReference>
<evidence type="ECO:0000256" key="7">
    <source>
        <dbReference type="ARBA" id="ARBA00022692"/>
    </source>
</evidence>
<feature type="transmembrane region" description="Helical" evidence="14">
    <location>
        <begin position="143"/>
        <end position="163"/>
    </location>
</feature>
<evidence type="ECO:0000256" key="14">
    <source>
        <dbReference type="SAM" id="Phobius"/>
    </source>
</evidence>
<dbReference type="Pfam" id="PF03062">
    <property type="entry name" value="MBOAT"/>
    <property type="match status" value="1"/>
</dbReference>
<accession>A0A2M9FZ21</accession>
<comment type="caution">
    <text evidence="15">The sequence shown here is derived from an EMBL/GenBank/DDBJ whole genome shotgun (WGS) entry which is preliminary data.</text>
</comment>
<keyword evidence="5 13" id="KW-1003">Cell membrane</keyword>
<feature type="transmembrane region" description="Helical" evidence="14">
    <location>
        <begin position="456"/>
        <end position="476"/>
    </location>
</feature>
<dbReference type="PIRSF" id="PIRSF016636">
    <property type="entry name" value="AlgI_DltB"/>
    <property type="match status" value="1"/>
</dbReference>
<evidence type="ECO:0000256" key="3">
    <source>
        <dbReference type="ARBA" id="ARBA00010323"/>
    </source>
</evidence>
<keyword evidence="16" id="KW-1185">Reference proteome</keyword>
<feature type="transmembrane region" description="Helical" evidence="14">
    <location>
        <begin position="33"/>
        <end position="63"/>
    </location>
</feature>
<dbReference type="InterPro" id="IPR051085">
    <property type="entry name" value="MB_O-acyltransferase"/>
</dbReference>
<feature type="transmembrane region" description="Helical" evidence="14">
    <location>
        <begin position="360"/>
        <end position="380"/>
    </location>
</feature>
<dbReference type="InterPro" id="IPR028362">
    <property type="entry name" value="AlgI"/>
</dbReference>
<keyword evidence="6 13" id="KW-0808">Transferase</keyword>
<keyword evidence="7 14" id="KW-0812">Transmembrane</keyword>
<keyword evidence="9 14" id="KW-1133">Transmembrane helix</keyword>
<keyword evidence="8" id="KW-0016">Alginate biosynthesis</keyword>
<evidence type="ECO:0000256" key="11">
    <source>
        <dbReference type="ARBA" id="ARBA00023315"/>
    </source>
</evidence>